<keyword evidence="2" id="KW-1185">Reference proteome</keyword>
<sequence length="182" mass="20279">MNLTQSSSTHSAITTTSTEIITIDVTLVTLSKTQSQFDYEGGNCTHVNGKYIDSGINLWVFDPYNPVCQRDLSIGMQVVVIVKEPSMQDALVPSFQSLGSLLFQEAQKHQKYDDPSNIGEVKVEGYFTSYNGPVNGSVVIEYNESGREIKRMDMNDPNGDSVREELARITKELKEQEAMQSL</sequence>
<proteinExistence type="predicted"/>
<dbReference type="KEGG" id="dfa:DFA_12192"/>
<evidence type="ECO:0000313" key="2">
    <source>
        <dbReference type="Proteomes" id="UP000007797"/>
    </source>
</evidence>
<dbReference type="RefSeq" id="XP_004353829.1">
    <property type="nucleotide sequence ID" value="XM_004353777.1"/>
</dbReference>
<gene>
    <name evidence="1" type="ORF">DFA_12192</name>
</gene>
<dbReference type="Proteomes" id="UP000007797">
    <property type="component" value="Unassembled WGS sequence"/>
</dbReference>
<evidence type="ECO:0000313" key="1">
    <source>
        <dbReference type="EMBL" id="EGG14420.1"/>
    </source>
</evidence>
<reference evidence="2" key="1">
    <citation type="journal article" date="2011" name="Genome Res.">
        <title>Phylogeny-wide analysis of social amoeba genomes highlights ancient origins for complex intercellular communication.</title>
        <authorList>
            <person name="Heidel A.J."/>
            <person name="Lawal H.M."/>
            <person name="Felder M."/>
            <person name="Schilde C."/>
            <person name="Helps N.R."/>
            <person name="Tunggal B."/>
            <person name="Rivero F."/>
            <person name="John U."/>
            <person name="Schleicher M."/>
            <person name="Eichinger L."/>
            <person name="Platzer M."/>
            <person name="Noegel A.A."/>
            <person name="Schaap P."/>
            <person name="Gloeckner G."/>
        </authorList>
    </citation>
    <scope>NUCLEOTIDE SEQUENCE [LARGE SCALE GENOMIC DNA]</scope>
    <source>
        <strain evidence="2">SH3</strain>
    </source>
</reference>
<protein>
    <submittedName>
        <fullName evidence="1">Uncharacterized protein</fullName>
    </submittedName>
</protein>
<accession>F4QCJ2</accession>
<dbReference type="GeneID" id="14865846"/>
<dbReference type="EMBL" id="GL883029">
    <property type="protein sequence ID" value="EGG14420.1"/>
    <property type="molecule type" value="Genomic_DNA"/>
</dbReference>
<name>F4QCJ2_CACFS</name>
<dbReference type="AlphaFoldDB" id="F4QCJ2"/>
<organism evidence="1 2">
    <name type="scientific">Cavenderia fasciculata</name>
    <name type="common">Slime mold</name>
    <name type="synonym">Dictyostelium fasciculatum</name>
    <dbReference type="NCBI Taxonomy" id="261658"/>
    <lineage>
        <taxon>Eukaryota</taxon>
        <taxon>Amoebozoa</taxon>
        <taxon>Evosea</taxon>
        <taxon>Eumycetozoa</taxon>
        <taxon>Dictyostelia</taxon>
        <taxon>Acytosteliales</taxon>
        <taxon>Cavenderiaceae</taxon>
        <taxon>Cavenderia</taxon>
    </lineage>
</organism>